<dbReference type="EMBL" id="GBXM01086379">
    <property type="protein sequence ID" value="JAH22198.1"/>
    <property type="molecule type" value="Transcribed_RNA"/>
</dbReference>
<reference evidence="1" key="1">
    <citation type="submission" date="2014-11" db="EMBL/GenBank/DDBJ databases">
        <authorList>
            <person name="Amaro Gonzalez C."/>
        </authorList>
    </citation>
    <scope>NUCLEOTIDE SEQUENCE</scope>
</reference>
<protein>
    <submittedName>
        <fullName evidence="1">Uncharacterized protein</fullName>
    </submittedName>
</protein>
<sequence length="26" mass="2804">MGTNSICYSNSMCNCDSHTGFTLGLF</sequence>
<evidence type="ECO:0000313" key="1">
    <source>
        <dbReference type="EMBL" id="JAH22198.1"/>
    </source>
</evidence>
<organism evidence="1">
    <name type="scientific">Anguilla anguilla</name>
    <name type="common">European freshwater eel</name>
    <name type="synonym">Muraena anguilla</name>
    <dbReference type="NCBI Taxonomy" id="7936"/>
    <lineage>
        <taxon>Eukaryota</taxon>
        <taxon>Metazoa</taxon>
        <taxon>Chordata</taxon>
        <taxon>Craniata</taxon>
        <taxon>Vertebrata</taxon>
        <taxon>Euteleostomi</taxon>
        <taxon>Actinopterygii</taxon>
        <taxon>Neopterygii</taxon>
        <taxon>Teleostei</taxon>
        <taxon>Anguilliformes</taxon>
        <taxon>Anguillidae</taxon>
        <taxon>Anguilla</taxon>
    </lineage>
</organism>
<dbReference type="AlphaFoldDB" id="A0A0E9R1I3"/>
<proteinExistence type="predicted"/>
<accession>A0A0E9R1I3</accession>
<name>A0A0E9R1I3_ANGAN</name>
<reference evidence="1" key="2">
    <citation type="journal article" date="2015" name="Fish Shellfish Immunol.">
        <title>Early steps in the European eel (Anguilla anguilla)-Vibrio vulnificus interaction in the gills: Role of the RtxA13 toxin.</title>
        <authorList>
            <person name="Callol A."/>
            <person name="Pajuelo D."/>
            <person name="Ebbesson L."/>
            <person name="Teles M."/>
            <person name="MacKenzie S."/>
            <person name="Amaro C."/>
        </authorList>
    </citation>
    <scope>NUCLEOTIDE SEQUENCE</scope>
</reference>